<sequence>MNKHLTQNKESVDNIVDQQKQRQMIDTDMHECNVNNSSTYHDTKPCLVHTTATNSNSSNNGNNSAHRGTNSFSFRVTSDNVSVNHGQTVRARSPPPLFPRAENVVQNVVTSTTDTKNLSV</sequence>
<reference evidence="2" key="1">
    <citation type="journal article" date="2014" name="PLoS ONE">
        <title>Transcriptome-Based Identification of ABC Transporters in the Western Tarnished Plant Bug Lygus hesperus.</title>
        <authorList>
            <person name="Hull J.J."/>
            <person name="Chaney K."/>
            <person name="Geib S.M."/>
            <person name="Fabrick J.A."/>
            <person name="Brent C.S."/>
            <person name="Walsh D."/>
            <person name="Lavine L.C."/>
        </authorList>
    </citation>
    <scope>NUCLEOTIDE SEQUENCE</scope>
</reference>
<dbReference type="EMBL" id="GBHO01045024">
    <property type="protein sequence ID" value="JAF98579.1"/>
    <property type="molecule type" value="Transcribed_RNA"/>
</dbReference>
<proteinExistence type="predicted"/>
<reference evidence="2" key="2">
    <citation type="submission" date="2014-07" db="EMBL/GenBank/DDBJ databases">
        <authorList>
            <person name="Hull J."/>
        </authorList>
    </citation>
    <scope>NUCLEOTIDE SEQUENCE</scope>
</reference>
<dbReference type="AlphaFoldDB" id="A0A0A9W131"/>
<reference evidence="3" key="3">
    <citation type="journal article" date="2016" name="Gigascience">
        <title>De novo construction of an expanded transcriptome assembly for the western tarnished plant bug, Lygus hesperus.</title>
        <authorList>
            <person name="Tassone E.E."/>
            <person name="Geib S.M."/>
            <person name="Hall B."/>
            <person name="Fabrick J.A."/>
            <person name="Brent C.S."/>
            <person name="Hull J.J."/>
        </authorList>
    </citation>
    <scope>NUCLEOTIDE SEQUENCE</scope>
</reference>
<evidence type="ECO:0000313" key="3">
    <source>
        <dbReference type="EMBL" id="JAP97239.1"/>
    </source>
</evidence>
<gene>
    <name evidence="2" type="primary">BUD6</name>
    <name evidence="2" type="ORF">CM83_22963</name>
    <name evidence="3" type="ORF">g.21333</name>
</gene>
<dbReference type="EMBL" id="GDHC01021389">
    <property type="protein sequence ID" value="JAP97239.1"/>
    <property type="molecule type" value="Transcribed_RNA"/>
</dbReference>
<feature type="compositionally biased region" description="Low complexity" evidence="1">
    <location>
        <begin position="54"/>
        <end position="64"/>
    </location>
</feature>
<name>A0A0A9W131_LYGHE</name>
<evidence type="ECO:0000313" key="2">
    <source>
        <dbReference type="EMBL" id="JAF98579.1"/>
    </source>
</evidence>
<evidence type="ECO:0000256" key="1">
    <source>
        <dbReference type="SAM" id="MobiDB-lite"/>
    </source>
</evidence>
<organism evidence="2">
    <name type="scientific">Lygus hesperus</name>
    <name type="common">Western plant bug</name>
    <dbReference type="NCBI Taxonomy" id="30085"/>
    <lineage>
        <taxon>Eukaryota</taxon>
        <taxon>Metazoa</taxon>
        <taxon>Ecdysozoa</taxon>
        <taxon>Arthropoda</taxon>
        <taxon>Hexapoda</taxon>
        <taxon>Insecta</taxon>
        <taxon>Pterygota</taxon>
        <taxon>Neoptera</taxon>
        <taxon>Paraneoptera</taxon>
        <taxon>Hemiptera</taxon>
        <taxon>Heteroptera</taxon>
        <taxon>Panheteroptera</taxon>
        <taxon>Cimicomorpha</taxon>
        <taxon>Miridae</taxon>
        <taxon>Mirini</taxon>
        <taxon>Lygus</taxon>
    </lineage>
</organism>
<protein>
    <submittedName>
        <fullName evidence="2">Bud site selection protein 6</fullName>
    </submittedName>
</protein>
<feature type="region of interest" description="Disordered" evidence="1">
    <location>
        <begin position="51"/>
        <end position="72"/>
    </location>
</feature>
<accession>A0A0A9W131</accession>